<organism evidence="2 3">
    <name type="scientific">Peribacillus glennii</name>
    <dbReference type="NCBI Taxonomy" id="2303991"/>
    <lineage>
        <taxon>Bacteria</taxon>
        <taxon>Bacillati</taxon>
        <taxon>Bacillota</taxon>
        <taxon>Bacilli</taxon>
        <taxon>Bacillales</taxon>
        <taxon>Bacillaceae</taxon>
        <taxon>Peribacillus</taxon>
    </lineage>
</organism>
<feature type="domain" description="HNH" evidence="1">
    <location>
        <begin position="12"/>
        <end position="51"/>
    </location>
</feature>
<dbReference type="EMBL" id="QVTD01000002">
    <property type="protein sequence ID" value="RFU66272.1"/>
    <property type="molecule type" value="Genomic_DNA"/>
</dbReference>
<gene>
    <name evidence="2" type="ORF">D0466_01465</name>
</gene>
<evidence type="ECO:0000313" key="3">
    <source>
        <dbReference type="Proteomes" id="UP000262939"/>
    </source>
</evidence>
<proteinExistence type="predicted"/>
<comment type="caution">
    <text evidence="2">The sequence shown here is derived from an EMBL/GenBank/DDBJ whole genome shotgun (WGS) entry which is preliminary data.</text>
</comment>
<dbReference type="AlphaFoldDB" id="A0A372LIR9"/>
<keyword evidence="2" id="KW-0255">Endonuclease</keyword>
<keyword evidence="3" id="KW-1185">Reference proteome</keyword>
<dbReference type="Proteomes" id="UP000262939">
    <property type="component" value="Unassembled WGS sequence"/>
</dbReference>
<dbReference type="Gene3D" id="1.10.30.50">
    <property type="match status" value="1"/>
</dbReference>
<evidence type="ECO:0000313" key="2">
    <source>
        <dbReference type="EMBL" id="RFU66272.1"/>
    </source>
</evidence>
<dbReference type="Pfam" id="PF01844">
    <property type="entry name" value="HNH"/>
    <property type="match status" value="1"/>
</dbReference>
<protein>
    <submittedName>
        <fullName evidence="2">HNH endonuclease</fullName>
    </submittedName>
</protein>
<dbReference type="InterPro" id="IPR002711">
    <property type="entry name" value="HNH"/>
</dbReference>
<sequence length="100" mass="11837">MKKRRPYMRGHCNLCKRENIELTIHHLTPREEGGAHMPTALLCKACHKQIHVLYSNRELALRLNSIPLLLDDDEIKKYLKWIRSQPATKAVRTRKAKRRK</sequence>
<evidence type="ECO:0000259" key="1">
    <source>
        <dbReference type="Pfam" id="PF01844"/>
    </source>
</evidence>
<dbReference type="GO" id="GO:0004519">
    <property type="term" value="F:endonuclease activity"/>
    <property type="evidence" value="ECO:0007669"/>
    <property type="project" value="UniProtKB-KW"/>
</dbReference>
<dbReference type="GO" id="GO:0008270">
    <property type="term" value="F:zinc ion binding"/>
    <property type="evidence" value="ECO:0007669"/>
    <property type="project" value="InterPro"/>
</dbReference>
<accession>A0A372LIR9</accession>
<keyword evidence="2" id="KW-0540">Nuclease</keyword>
<dbReference type="PANTHER" id="PTHR37827">
    <property type="entry name" value="TUDOR DOMAIN-CONTAINING PROTEIN"/>
    <property type="match status" value="1"/>
</dbReference>
<keyword evidence="2" id="KW-0378">Hydrolase</keyword>
<dbReference type="GO" id="GO:0003676">
    <property type="term" value="F:nucleic acid binding"/>
    <property type="evidence" value="ECO:0007669"/>
    <property type="project" value="InterPro"/>
</dbReference>
<dbReference type="CDD" id="cd00085">
    <property type="entry name" value="HNHc"/>
    <property type="match status" value="1"/>
</dbReference>
<name>A0A372LIR9_9BACI</name>
<dbReference type="PANTHER" id="PTHR37827:SF1">
    <property type="entry name" value="HNH DOMAIN-CONTAINING PROTEIN"/>
    <property type="match status" value="1"/>
</dbReference>
<dbReference type="RefSeq" id="WP_117320795.1">
    <property type="nucleotide sequence ID" value="NZ_QVTD01000002.1"/>
</dbReference>
<dbReference type="OrthoDB" id="9802640at2"/>
<dbReference type="InterPro" id="IPR003615">
    <property type="entry name" value="HNH_nuc"/>
</dbReference>
<reference evidence="2 3" key="1">
    <citation type="submission" date="2018-08" db="EMBL/GenBank/DDBJ databases">
        <title>Bacillus chawlae sp. nov., Bacillus glennii sp. nov., and Bacillus saganii sp. nov. Isolated from the Vehicle Assembly Building at Kennedy Space Center where the Viking Spacecraft were Assembled.</title>
        <authorList>
            <person name="Seuylemezian A."/>
            <person name="Vaishampayan P."/>
        </authorList>
    </citation>
    <scope>NUCLEOTIDE SEQUENCE [LARGE SCALE GENOMIC DNA]</scope>
    <source>
        <strain evidence="2 3">V44-8</strain>
    </source>
</reference>